<reference evidence="1 2" key="1">
    <citation type="journal article" date="2006" name="Science">
        <title>The genome of black cottonwood, Populus trichocarpa (Torr. &amp; Gray).</title>
        <authorList>
            <person name="Tuskan G.A."/>
            <person name="Difazio S."/>
            <person name="Jansson S."/>
            <person name="Bohlmann J."/>
            <person name="Grigoriev I."/>
            <person name="Hellsten U."/>
            <person name="Putnam N."/>
            <person name="Ralph S."/>
            <person name="Rombauts S."/>
            <person name="Salamov A."/>
            <person name="Schein J."/>
            <person name="Sterck L."/>
            <person name="Aerts A."/>
            <person name="Bhalerao R.R."/>
            <person name="Bhalerao R.P."/>
            <person name="Blaudez D."/>
            <person name="Boerjan W."/>
            <person name="Brun A."/>
            <person name="Brunner A."/>
            <person name="Busov V."/>
            <person name="Campbell M."/>
            <person name="Carlson J."/>
            <person name="Chalot M."/>
            <person name="Chapman J."/>
            <person name="Chen G.L."/>
            <person name="Cooper D."/>
            <person name="Coutinho P.M."/>
            <person name="Couturier J."/>
            <person name="Covert S."/>
            <person name="Cronk Q."/>
            <person name="Cunningham R."/>
            <person name="Davis J."/>
            <person name="Degroeve S."/>
            <person name="Dejardin A."/>
            <person name="Depamphilis C."/>
            <person name="Detter J."/>
            <person name="Dirks B."/>
            <person name="Dubchak I."/>
            <person name="Duplessis S."/>
            <person name="Ehlting J."/>
            <person name="Ellis B."/>
            <person name="Gendler K."/>
            <person name="Goodstein D."/>
            <person name="Gribskov M."/>
            <person name="Grimwood J."/>
            <person name="Groover A."/>
            <person name="Gunter L."/>
            <person name="Hamberger B."/>
            <person name="Heinze B."/>
            <person name="Helariutta Y."/>
            <person name="Henrissat B."/>
            <person name="Holligan D."/>
            <person name="Holt R."/>
            <person name="Huang W."/>
            <person name="Islam-Faridi N."/>
            <person name="Jones S."/>
            <person name="Jones-Rhoades M."/>
            <person name="Jorgensen R."/>
            <person name="Joshi C."/>
            <person name="Kangasjarvi J."/>
            <person name="Karlsson J."/>
            <person name="Kelleher C."/>
            <person name="Kirkpatrick R."/>
            <person name="Kirst M."/>
            <person name="Kohler A."/>
            <person name="Kalluri U."/>
            <person name="Larimer F."/>
            <person name="Leebens-Mack J."/>
            <person name="Leple J.C."/>
            <person name="Locascio P."/>
            <person name="Lou Y."/>
            <person name="Lucas S."/>
            <person name="Martin F."/>
            <person name="Montanini B."/>
            <person name="Napoli C."/>
            <person name="Nelson D.R."/>
            <person name="Nelson C."/>
            <person name="Nieminen K."/>
            <person name="Nilsson O."/>
            <person name="Pereda V."/>
            <person name="Peter G."/>
            <person name="Philippe R."/>
            <person name="Pilate G."/>
            <person name="Poliakov A."/>
            <person name="Razumovskaya J."/>
            <person name="Richardson P."/>
            <person name="Rinaldi C."/>
            <person name="Ritland K."/>
            <person name="Rouze P."/>
            <person name="Ryaboy D."/>
            <person name="Schmutz J."/>
            <person name="Schrader J."/>
            <person name="Segerman B."/>
            <person name="Shin H."/>
            <person name="Siddiqui A."/>
            <person name="Sterky F."/>
            <person name="Terry A."/>
            <person name="Tsai C.J."/>
            <person name="Uberbacher E."/>
            <person name="Unneberg P."/>
            <person name="Vahala J."/>
            <person name="Wall K."/>
            <person name="Wessler S."/>
            <person name="Yang G."/>
            <person name="Yin T."/>
            <person name="Douglas C."/>
            <person name="Marra M."/>
            <person name="Sandberg G."/>
            <person name="Van de Peer Y."/>
            <person name="Rokhsar D."/>
        </authorList>
    </citation>
    <scope>NUCLEOTIDE SEQUENCE [LARGE SCALE GENOMIC DNA]</scope>
    <source>
        <strain evidence="2">cv. Nisqually</strain>
    </source>
</reference>
<name>A0ACC0SSE9_POPTR</name>
<evidence type="ECO:0000313" key="2">
    <source>
        <dbReference type="Proteomes" id="UP000006729"/>
    </source>
</evidence>
<sequence length="82" mass="8906">MLIEEIHESPPYQEVYEMAKVRISKAIMVIYVVALFMVATNVSAQVEAPAPSMDTGAGFSLPVSSAVITFSLIISFISLLKL</sequence>
<accession>A0ACC0SSE9</accession>
<dbReference type="EMBL" id="CM009295">
    <property type="protein sequence ID" value="KAI9392173.1"/>
    <property type="molecule type" value="Genomic_DNA"/>
</dbReference>
<evidence type="ECO:0000313" key="1">
    <source>
        <dbReference type="EMBL" id="KAI9392173.1"/>
    </source>
</evidence>
<gene>
    <name evidence="1" type="ORF">POPTR_006G055500v4</name>
</gene>
<dbReference type="Proteomes" id="UP000006729">
    <property type="component" value="Chromosome 6"/>
</dbReference>
<proteinExistence type="predicted"/>
<protein>
    <submittedName>
        <fullName evidence="1">Uncharacterized protein</fullName>
    </submittedName>
</protein>
<comment type="caution">
    <text evidence="1">The sequence shown here is derived from an EMBL/GenBank/DDBJ whole genome shotgun (WGS) entry which is preliminary data.</text>
</comment>
<organism evidence="1 2">
    <name type="scientific">Populus trichocarpa</name>
    <name type="common">Western balsam poplar</name>
    <name type="synonym">Populus balsamifera subsp. trichocarpa</name>
    <dbReference type="NCBI Taxonomy" id="3694"/>
    <lineage>
        <taxon>Eukaryota</taxon>
        <taxon>Viridiplantae</taxon>
        <taxon>Streptophyta</taxon>
        <taxon>Embryophyta</taxon>
        <taxon>Tracheophyta</taxon>
        <taxon>Spermatophyta</taxon>
        <taxon>Magnoliopsida</taxon>
        <taxon>eudicotyledons</taxon>
        <taxon>Gunneridae</taxon>
        <taxon>Pentapetalae</taxon>
        <taxon>rosids</taxon>
        <taxon>fabids</taxon>
        <taxon>Malpighiales</taxon>
        <taxon>Salicaceae</taxon>
        <taxon>Saliceae</taxon>
        <taxon>Populus</taxon>
    </lineage>
</organism>
<keyword evidence="2" id="KW-1185">Reference proteome</keyword>